<evidence type="ECO:0000313" key="12">
    <source>
        <dbReference type="Proteomes" id="UP001632038"/>
    </source>
</evidence>
<evidence type="ECO:0000256" key="1">
    <source>
        <dbReference type="ARBA" id="ARBA00004123"/>
    </source>
</evidence>
<dbReference type="CDD" id="cd00018">
    <property type="entry name" value="AP2"/>
    <property type="match status" value="1"/>
</dbReference>
<dbReference type="Pfam" id="PF00847">
    <property type="entry name" value="AP2"/>
    <property type="match status" value="1"/>
</dbReference>
<dbReference type="GO" id="GO:0005634">
    <property type="term" value="C:nucleus"/>
    <property type="evidence" value="ECO:0007669"/>
    <property type="project" value="UniProtKB-SubCell"/>
</dbReference>
<dbReference type="PANTHER" id="PTHR31241:SF62">
    <property type="entry name" value="DEHYDRATION-RESPONSIVE ELEMENT-BINDING PROTEIN 2D"/>
    <property type="match status" value="1"/>
</dbReference>
<sequence>MGKGSSIREGLADTIAKWKDYNDKLDSSNSAACRAPPKGASKGCCLRGKGGPDNARFKYRGVRQRKWGKWVSEIRERQTGKRLWLGTFGSAVEAASAYDEAARAIYGPCAHLNFPSGENDKDPSSMLAEEESRDSCCGDEMFDADEMLMMLDSECDDDVFGSPTVV</sequence>
<name>A0ABD3E785_9LAMI</name>
<comment type="subcellular location">
    <subcellularLocation>
        <location evidence="1">Nucleus</location>
    </subcellularLocation>
</comment>
<dbReference type="SMART" id="SM00380">
    <property type="entry name" value="AP2"/>
    <property type="match status" value="1"/>
</dbReference>
<keyword evidence="5 11" id="KW-0238">DNA-binding</keyword>
<dbReference type="GO" id="GO:0006952">
    <property type="term" value="P:defense response"/>
    <property type="evidence" value="ECO:0007669"/>
    <property type="project" value="UniProtKB-KW"/>
</dbReference>
<keyword evidence="4" id="KW-0346">Stress response</keyword>
<dbReference type="PRINTS" id="PR00367">
    <property type="entry name" value="ETHRSPELEMNT"/>
</dbReference>
<keyword evidence="6" id="KW-0010">Activator</keyword>
<organism evidence="11 12">
    <name type="scientific">Castilleja foliolosa</name>
    <dbReference type="NCBI Taxonomy" id="1961234"/>
    <lineage>
        <taxon>Eukaryota</taxon>
        <taxon>Viridiplantae</taxon>
        <taxon>Streptophyta</taxon>
        <taxon>Embryophyta</taxon>
        <taxon>Tracheophyta</taxon>
        <taxon>Spermatophyta</taxon>
        <taxon>Magnoliopsida</taxon>
        <taxon>eudicotyledons</taxon>
        <taxon>Gunneridae</taxon>
        <taxon>Pentapetalae</taxon>
        <taxon>asterids</taxon>
        <taxon>lamiids</taxon>
        <taxon>Lamiales</taxon>
        <taxon>Orobanchaceae</taxon>
        <taxon>Pedicularideae</taxon>
        <taxon>Castillejinae</taxon>
        <taxon>Castilleja</taxon>
    </lineage>
</organism>
<comment type="similarity">
    <text evidence="9">Belongs to the AP2/ERF transcription factor family. ERF subfamily.</text>
</comment>
<dbReference type="Proteomes" id="UP001632038">
    <property type="component" value="Unassembled WGS sequence"/>
</dbReference>
<evidence type="ECO:0000256" key="3">
    <source>
        <dbReference type="ARBA" id="ARBA00023015"/>
    </source>
</evidence>
<evidence type="ECO:0000256" key="9">
    <source>
        <dbReference type="ARBA" id="ARBA00024343"/>
    </source>
</evidence>
<dbReference type="PROSITE" id="PS51032">
    <property type="entry name" value="AP2_ERF"/>
    <property type="match status" value="1"/>
</dbReference>
<dbReference type="SUPFAM" id="SSF54171">
    <property type="entry name" value="DNA-binding domain"/>
    <property type="match status" value="1"/>
</dbReference>
<dbReference type="InterPro" id="IPR016177">
    <property type="entry name" value="DNA-bd_dom_sf"/>
</dbReference>
<keyword evidence="7" id="KW-0804">Transcription</keyword>
<evidence type="ECO:0000256" key="5">
    <source>
        <dbReference type="ARBA" id="ARBA00023125"/>
    </source>
</evidence>
<keyword evidence="12" id="KW-1185">Reference proteome</keyword>
<evidence type="ECO:0000256" key="7">
    <source>
        <dbReference type="ARBA" id="ARBA00023163"/>
    </source>
</evidence>
<evidence type="ECO:0000256" key="4">
    <source>
        <dbReference type="ARBA" id="ARBA00023016"/>
    </source>
</evidence>
<dbReference type="PANTHER" id="PTHR31241">
    <property type="entry name" value="DEHYDRATION-RESPONSIVE ELEMENT-BINDING PROTEIN 2C"/>
    <property type="match status" value="1"/>
</dbReference>
<accession>A0ABD3E785</accession>
<reference evidence="12" key="1">
    <citation type="journal article" date="2024" name="IScience">
        <title>Strigolactones Initiate the Formation of Haustorium-like Structures in Castilleja.</title>
        <authorList>
            <person name="Buerger M."/>
            <person name="Peterson D."/>
            <person name="Chory J."/>
        </authorList>
    </citation>
    <scope>NUCLEOTIDE SEQUENCE [LARGE SCALE GENOMIC DNA]</scope>
</reference>
<keyword evidence="8" id="KW-0539">Nucleus</keyword>
<feature type="domain" description="AP2/ERF" evidence="10">
    <location>
        <begin position="58"/>
        <end position="115"/>
    </location>
</feature>
<proteinExistence type="inferred from homology"/>
<evidence type="ECO:0000256" key="2">
    <source>
        <dbReference type="ARBA" id="ARBA00022821"/>
    </source>
</evidence>
<dbReference type="GO" id="GO:0003677">
    <property type="term" value="F:DNA binding"/>
    <property type="evidence" value="ECO:0007669"/>
    <property type="project" value="UniProtKB-KW"/>
</dbReference>
<dbReference type="FunFam" id="3.30.730.10:FF:000001">
    <property type="entry name" value="Ethylene-responsive transcription factor 2"/>
    <property type="match status" value="1"/>
</dbReference>
<comment type="caution">
    <text evidence="11">The sequence shown here is derived from an EMBL/GenBank/DDBJ whole genome shotgun (WGS) entry which is preliminary data.</text>
</comment>
<keyword evidence="3" id="KW-0805">Transcription regulation</keyword>
<evidence type="ECO:0000256" key="6">
    <source>
        <dbReference type="ARBA" id="ARBA00023159"/>
    </source>
</evidence>
<dbReference type="AlphaFoldDB" id="A0ABD3E785"/>
<dbReference type="Gene3D" id="3.30.730.10">
    <property type="entry name" value="AP2/ERF domain"/>
    <property type="match status" value="1"/>
</dbReference>
<gene>
    <name evidence="11" type="primary">DREB2A_2</name>
    <name evidence="11" type="ORF">CASFOL_006719</name>
</gene>
<dbReference type="InterPro" id="IPR036955">
    <property type="entry name" value="AP2/ERF_dom_sf"/>
</dbReference>
<dbReference type="EMBL" id="JAVIJP010000007">
    <property type="protein sequence ID" value="KAL3650316.1"/>
    <property type="molecule type" value="Genomic_DNA"/>
</dbReference>
<dbReference type="InterPro" id="IPR001471">
    <property type="entry name" value="AP2/ERF_dom"/>
</dbReference>
<evidence type="ECO:0000313" key="11">
    <source>
        <dbReference type="EMBL" id="KAL3650316.1"/>
    </source>
</evidence>
<evidence type="ECO:0000256" key="8">
    <source>
        <dbReference type="ARBA" id="ARBA00023242"/>
    </source>
</evidence>
<protein>
    <submittedName>
        <fullName evidence="11">DNA-binding domain protein</fullName>
    </submittedName>
</protein>
<keyword evidence="2" id="KW-0611">Plant defense</keyword>
<evidence type="ECO:0000259" key="10">
    <source>
        <dbReference type="PROSITE" id="PS51032"/>
    </source>
</evidence>